<comment type="caution">
    <text evidence="2">The sequence shown here is derived from an EMBL/GenBank/DDBJ whole genome shotgun (WGS) entry which is preliminary data.</text>
</comment>
<dbReference type="RefSeq" id="WP_149769363.1">
    <property type="nucleotide sequence ID" value="NZ_VDFQ02000002.1"/>
</dbReference>
<evidence type="ECO:0000259" key="1">
    <source>
        <dbReference type="Pfam" id="PF20408"/>
    </source>
</evidence>
<accession>A0A5Q6S0M8</accession>
<dbReference type="GO" id="GO:0016787">
    <property type="term" value="F:hydrolase activity"/>
    <property type="evidence" value="ECO:0007669"/>
    <property type="project" value="UniProtKB-KW"/>
</dbReference>
<dbReference type="SUPFAM" id="SSF53474">
    <property type="entry name" value="alpha/beta-Hydrolases"/>
    <property type="match status" value="1"/>
</dbReference>
<evidence type="ECO:0000313" key="2">
    <source>
        <dbReference type="EMBL" id="KAA1423844.1"/>
    </source>
</evidence>
<gene>
    <name evidence="2" type="ORF">FE697_009810</name>
</gene>
<dbReference type="Pfam" id="PF20408">
    <property type="entry name" value="Abhydrolase_11"/>
    <property type="match status" value="1"/>
</dbReference>
<name>A0A5Q6S0M8_9ACTN</name>
<reference evidence="2 3" key="1">
    <citation type="submission" date="2019-09" db="EMBL/GenBank/DDBJ databases">
        <title>Mumia zhuanghuii sp. nov. isolated from the intestinal contents of plateau pika (Ochotona curzoniae) in the Qinghai-Tibet plateau of China.</title>
        <authorList>
            <person name="Tian Z."/>
        </authorList>
    </citation>
    <scope>NUCLEOTIDE SEQUENCE [LARGE SCALE GENOMIC DNA]</scope>
    <source>
        <strain evidence="3">350</strain>
    </source>
</reference>
<dbReference type="Proteomes" id="UP000307768">
    <property type="component" value="Unassembled WGS sequence"/>
</dbReference>
<dbReference type="OrthoDB" id="652634at2"/>
<protein>
    <submittedName>
        <fullName evidence="2">Hydrolase</fullName>
    </submittedName>
</protein>
<organism evidence="2 3">
    <name type="scientific">Mumia zhuanghuii</name>
    <dbReference type="NCBI Taxonomy" id="2585211"/>
    <lineage>
        <taxon>Bacteria</taxon>
        <taxon>Bacillati</taxon>
        <taxon>Actinomycetota</taxon>
        <taxon>Actinomycetes</taxon>
        <taxon>Propionibacteriales</taxon>
        <taxon>Nocardioidaceae</taxon>
        <taxon>Mumia</taxon>
    </lineage>
</organism>
<dbReference type="PANTHER" id="PTHR13136:SF11">
    <property type="entry name" value="TESTIS-EXPRESSED PROTEIN 30"/>
    <property type="match status" value="1"/>
</dbReference>
<dbReference type="PANTHER" id="PTHR13136">
    <property type="entry name" value="TESTIS DEVELOPMENT PROTEIN PRTD"/>
    <property type="match status" value="1"/>
</dbReference>
<dbReference type="AlphaFoldDB" id="A0A5Q6S0M8"/>
<sequence>MPTLSERTYDTPHGPGRIVSRRSDRAWATLVLTHGAGGGIESHDLDVLTRGLPRLGIGVVRIEMPWRTAGKRIAPAPSVLDASFTALVDHLRPRVPMFVGGRSAGARVACRRGRALGAVGVVALAFPLHPPGKPERSRVDELLGAGVPTLVVQGANDPFGAPAEFPPGHGALPLSMVVLPGADHALKVARRADPDQAAIDAALVDGVHAFVRRRVGRDRPSGE</sequence>
<dbReference type="EMBL" id="VDFQ02000002">
    <property type="protein sequence ID" value="KAA1423844.1"/>
    <property type="molecule type" value="Genomic_DNA"/>
</dbReference>
<dbReference type="InterPro" id="IPR026555">
    <property type="entry name" value="NSL3/Tex30"/>
</dbReference>
<dbReference type="InterPro" id="IPR046879">
    <property type="entry name" value="KANL3/Tex30_Abhydrolase"/>
</dbReference>
<dbReference type="Gene3D" id="3.40.50.1820">
    <property type="entry name" value="alpha/beta hydrolase"/>
    <property type="match status" value="1"/>
</dbReference>
<keyword evidence="2" id="KW-0378">Hydrolase</keyword>
<proteinExistence type="predicted"/>
<feature type="domain" description="KANL3/Tex30 alpha/beta hydrolase-like" evidence="1">
    <location>
        <begin position="28"/>
        <end position="211"/>
    </location>
</feature>
<evidence type="ECO:0000313" key="3">
    <source>
        <dbReference type="Proteomes" id="UP000307768"/>
    </source>
</evidence>
<dbReference type="InterPro" id="IPR029058">
    <property type="entry name" value="AB_hydrolase_fold"/>
</dbReference>